<protein>
    <recommendedName>
        <fullName evidence="3">SYO1-like TPR repeats domain-containing protein</fullName>
    </recommendedName>
</protein>
<evidence type="ECO:0000313" key="5">
    <source>
        <dbReference type="Proteomes" id="UP000070501"/>
    </source>
</evidence>
<dbReference type="GO" id="GO:0042273">
    <property type="term" value="P:ribosomal large subunit biogenesis"/>
    <property type="evidence" value="ECO:0007669"/>
    <property type="project" value="TreeGrafter"/>
</dbReference>
<feature type="domain" description="SYO1-like TPR repeats" evidence="3">
    <location>
        <begin position="452"/>
        <end position="689"/>
    </location>
</feature>
<dbReference type="PANTHER" id="PTHR13347:SF1">
    <property type="entry name" value="HEAT REPEAT-CONTAINING PROTEIN 3"/>
    <property type="match status" value="1"/>
</dbReference>
<dbReference type="CDD" id="cd13394">
    <property type="entry name" value="Syo1_like"/>
    <property type="match status" value="1"/>
</dbReference>
<dbReference type="STRING" id="196109.A0A136J4Y3"/>
<dbReference type="InterPro" id="IPR011989">
    <property type="entry name" value="ARM-like"/>
</dbReference>
<dbReference type="InterPro" id="IPR057990">
    <property type="entry name" value="TPR_SYO1"/>
</dbReference>
<feature type="region of interest" description="Disordered" evidence="2">
    <location>
        <begin position="1"/>
        <end position="30"/>
    </location>
</feature>
<dbReference type="AlphaFoldDB" id="A0A136J4Y3"/>
<dbReference type="OrthoDB" id="288703at2759"/>
<dbReference type="SUPFAM" id="SSF48371">
    <property type="entry name" value="ARM repeat"/>
    <property type="match status" value="1"/>
</dbReference>
<organism evidence="4 5">
    <name type="scientific">Microdochium bolleyi</name>
    <dbReference type="NCBI Taxonomy" id="196109"/>
    <lineage>
        <taxon>Eukaryota</taxon>
        <taxon>Fungi</taxon>
        <taxon>Dikarya</taxon>
        <taxon>Ascomycota</taxon>
        <taxon>Pezizomycotina</taxon>
        <taxon>Sordariomycetes</taxon>
        <taxon>Xylariomycetidae</taxon>
        <taxon>Xylariales</taxon>
        <taxon>Microdochiaceae</taxon>
        <taxon>Microdochium</taxon>
    </lineage>
</organism>
<name>A0A136J4Y3_9PEZI</name>
<dbReference type="Gene3D" id="1.25.10.10">
    <property type="entry name" value="Leucine-rich Repeat Variant"/>
    <property type="match status" value="2"/>
</dbReference>
<sequence length="691" mass="74930">MGKSRRSRGNKPGSARADPLAKPVKPPSDPELAALREKSILPVLKDLQSPEPKSRTTAAAAIANIIQDTKCRKLLLREQVVQIVLKETLTDASLESRAAGWEILRVLVAEEEADFCVHLYRVDVLTAIHHAAKKLNESLTSQTTPFTKLSKAEQSFTWIVAEALVAILEGLAEAQDEALAGIAQDQAIVSMLFNLVAADFTTTEVLNSTLSCLLVLSEDNKQFVEILLADAGATKCYENLAALQRGDGMKAVLACGVLHNIFSVMGWHDQNPGRDGGCDAALVPTLSQSLERTELSGKAADEGEPGSSSPVDVLRLALEILASMGTALQQALESNAKAADEAWEGIKDDNKEDDVMKDDGINDDKSDKDAEEAEAEDDDEEDDEDNEMNQDELEADMDLVTGADDYPDEASGIDDLPTLRELIHNAVPRIIKICQRTAAAKGGAEDEAAALVRSYAFNALNNISWTISCIDFSDGQNAAIQAAWLPTARTIWKDAIAPVLASDTSDVDLATSVTSLAWAVARTLHAEKTEGLLLHGEQNKFISLYHASQNLATPASSDESAENGEDPFQSLGVKCVGVLGQLAQDPAPVELNREIGVFLITVVASLPETQPAAAVEALNQLFDIYGDEDKACDKEVFWKDNFLPHFEAMLPKLRTMVKKIDKRASAELRTRADESVLNLQRFISYKKKHHP</sequence>
<reference evidence="5" key="1">
    <citation type="submission" date="2016-02" db="EMBL/GenBank/DDBJ databases">
        <title>Draft genome sequence of Microdochium bolleyi, a fungal endophyte of beachgrass.</title>
        <authorList>
            <consortium name="DOE Joint Genome Institute"/>
            <person name="David A.S."/>
            <person name="May G."/>
            <person name="Haridas S."/>
            <person name="Lim J."/>
            <person name="Wang M."/>
            <person name="Labutti K."/>
            <person name="Lipzen A."/>
            <person name="Barry K."/>
            <person name="Grigoriev I.V."/>
        </authorList>
    </citation>
    <scope>NUCLEOTIDE SEQUENCE [LARGE SCALE GENOMIC DNA]</scope>
    <source>
        <strain evidence="5">J235TASD1</strain>
    </source>
</reference>
<dbReference type="GO" id="GO:0051082">
    <property type="term" value="F:unfolded protein binding"/>
    <property type="evidence" value="ECO:0007669"/>
    <property type="project" value="TreeGrafter"/>
</dbReference>
<comment type="similarity">
    <text evidence="1">Belongs to the nuclear import and ribosome assembly adapter family.</text>
</comment>
<dbReference type="InParanoid" id="A0A136J4Y3"/>
<dbReference type="GO" id="GO:0006606">
    <property type="term" value="P:protein import into nucleus"/>
    <property type="evidence" value="ECO:0007669"/>
    <property type="project" value="TreeGrafter"/>
</dbReference>
<dbReference type="FunCoup" id="A0A136J4Y3">
    <property type="interactions" value="226"/>
</dbReference>
<gene>
    <name evidence="4" type="ORF">Micbo1qcDRAFT_233478</name>
</gene>
<dbReference type="Proteomes" id="UP000070501">
    <property type="component" value="Unassembled WGS sequence"/>
</dbReference>
<dbReference type="InterPro" id="IPR016024">
    <property type="entry name" value="ARM-type_fold"/>
</dbReference>
<dbReference type="EMBL" id="KQ964249">
    <property type="protein sequence ID" value="KXJ92174.1"/>
    <property type="molecule type" value="Genomic_DNA"/>
</dbReference>
<evidence type="ECO:0000256" key="1">
    <source>
        <dbReference type="ARBA" id="ARBA00049983"/>
    </source>
</evidence>
<accession>A0A136J4Y3</accession>
<feature type="region of interest" description="Disordered" evidence="2">
    <location>
        <begin position="344"/>
        <end position="389"/>
    </location>
</feature>
<evidence type="ECO:0000256" key="2">
    <source>
        <dbReference type="SAM" id="MobiDB-lite"/>
    </source>
</evidence>
<dbReference type="Pfam" id="PF25567">
    <property type="entry name" value="TPR_SYO1"/>
    <property type="match status" value="1"/>
</dbReference>
<evidence type="ECO:0000313" key="4">
    <source>
        <dbReference type="EMBL" id="KXJ92174.1"/>
    </source>
</evidence>
<feature type="compositionally biased region" description="Acidic residues" evidence="2">
    <location>
        <begin position="369"/>
        <end position="389"/>
    </location>
</feature>
<dbReference type="InterPro" id="IPR052616">
    <property type="entry name" value="SYO1-like"/>
</dbReference>
<evidence type="ECO:0000259" key="3">
    <source>
        <dbReference type="Pfam" id="PF25567"/>
    </source>
</evidence>
<proteinExistence type="inferred from homology"/>
<feature type="compositionally biased region" description="Basic and acidic residues" evidence="2">
    <location>
        <begin position="344"/>
        <end position="368"/>
    </location>
</feature>
<keyword evidence="5" id="KW-1185">Reference proteome</keyword>
<dbReference type="PANTHER" id="PTHR13347">
    <property type="entry name" value="HEAT REPEAT-CONTAINING PROTEIN 3"/>
    <property type="match status" value="1"/>
</dbReference>